<protein>
    <submittedName>
        <fullName evidence="2">Uncharacterized protein</fullName>
    </submittedName>
</protein>
<gene>
    <name evidence="2" type="ORF">FQ154_18655</name>
</gene>
<reference evidence="2 3" key="1">
    <citation type="submission" date="2019-07" db="EMBL/GenBank/DDBJ databases">
        <title>Analysis of the biochemical properties, biological activity and biotechnological potential of siderophores and biosurfactants produced by Antarctic psychrotolerant bacteria.</title>
        <authorList>
            <person name="Styczynski M."/>
            <person name="Krucon T."/>
            <person name="Decewicz P."/>
            <person name="Dziewit L."/>
        </authorList>
    </citation>
    <scope>NUCLEOTIDE SEQUENCE [LARGE SCALE GENOMIC DNA]</scope>
    <source>
        <strain evidence="2 3">ANT_H27</strain>
    </source>
</reference>
<evidence type="ECO:0000256" key="1">
    <source>
        <dbReference type="SAM" id="Phobius"/>
    </source>
</evidence>
<comment type="caution">
    <text evidence="2">The sequence shown here is derived from an EMBL/GenBank/DDBJ whole genome shotgun (WGS) entry which is preliminary data.</text>
</comment>
<feature type="transmembrane region" description="Helical" evidence="1">
    <location>
        <begin position="116"/>
        <end position="139"/>
    </location>
</feature>
<name>A0A5B0E317_9MICC</name>
<keyword evidence="1" id="KW-1133">Transmembrane helix</keyword>
<accession>A0A5B0E317</accession>
<keyword evidence="1" id="KW-0812">Transmembrane</keyword>
<keyword evidence="1" id="KW-0472">Membrane</keyword>
<dbReference type="RefSeq" id="WP_149620886.1">
    <property type="nucleotide sequence ID" value="NZ_VOBL01000029.1"/>
</dbReference>
<evidence type="ECO:0000313" key="2">
    <source>
        <dbReference type="EMBL" id="KAA0973324.1"/>
    </source>
</evidence>
<organism evidence="2 3">
    <name type="scientific">Paeniglutamicibacter gangotriensis</name>
    <dbReference type="NCBI Taxonomy" id="254787"/>
    <lineage>
        <taxon>Bacteria</taxon>
        <taxon>Bacillati</taxon>
        <taxon>Actinomycetota</taxon>
        <taxon>Actinomycetes</taxon>
        <taxon>Micrococcales</taxon>
        <taxon>Micrococcaceae</taxon>
        <taxon>Paeniglutamicibacter</taxon>
    </lineage>
</organism>
<proteinExistence type="predicted"/>
<dbReference type="EMBL" id="VOBL01000029">
    <property type="protein sequence ID" value="KAA0973324.1"/>
    <property type="molecule type" value="Genomic_DNA"/>
</dbReference>
<evidence type="ECO:0000313" key="3">
    <source>
        <dbReference type="Proteomes" id="UP000323856"/>
    </source>
</evidence>
<feature type="transmembrane region" description="Helical" evidence="1">
    <location>
        <begin position="90"/>
        <end position="110"/>
    </location>
</feature>
<dbReference type="AlphaFoldDB" id="A0A5B0E317"/>
<sequence length="229" mass="25060">MQKERKAQSASAGPETSESSKVSWRYVPQAAWLMAEAFARNEPAAWLMGVLSYPNFLVSAVEGKLRGKLYAWHGVVGVVSPVVLRWWQKLCAVATVLVVVAGPYYLVMVFARGAVWLPLLIGSLLYMVLPLLTTFLQGAPRARREAGRKDLLAVLGPTGVELGCLARGKKSESGDGKRFIVGLSNEYQRLAPVGLVAHTDRHVRIYQGMGYRQIGDGLGMEYKPAGDRT</sequence>
<dbReference type="Proteomes" id="UP000323856">
    <property type="component" value="Unassembled WGS sequence"/>
</dbReference>